<dbReference type="Gene3D" id="1.10.1420.10">
    <property type="match status" value="2"/>
</dbReference>
<dbReference type="SUPFAM" id="SSF55271">
    <property type="entry name" value="DNA repair protein MutS, domain I"/>
    <property type="match status" value="1"/>
</dbReference>
<gene>
    <name evidence="9 12" type="primary">mutS</name>
    <name evidence="12" type="ORF">GQ671_01220</name>
</gene>
<dbReference type="GO" id="GO:0140664">
    <property type="term" value="F:ATP-dependent DNA damage sensor activity"/>
    <property type="evidence" value="ECO:0007669"/>
    <property type="project" value="InterPro"/>
</dbReference>
<dbReference type="PANTHER" id="PTHR11361">
    <property type="entry name" value="DNA MISMATCH REPAIR PROTEIN MUTS FAMILY MEMBER"/>
    <property type="match status" value="1"/>
</dbReference>
<evidence type="ECO:0000256" key="10">
    <source>
        <dbReference type="RuleBase" id="RU003756"/>
    </source>
</evidence>
<dbReference type="Gene3D" id="3.40.1170.10">
    <property type="entry name" value="DNA repair protein MutS, domain I"/>
    <property type="match status" value="1"/>
</dbReference>
<dbReference type="PANTHER" id="PTHR11361:SF34">
    <property type="entry name" value="DNA MISMATCH REPAIR PROTEIN MSH1, MITOCHONDRIAL"/>
    <property type="match status" value="1"/>
</dbReference>
<dbReference type="InterPro" id="IPR045076">
    <property type="entry name" value="MutS"/>
</dbReference>
<dbReference type="Pfam" id="PF01624">
    <property type="entry name" value="MutS_I"/>
    <property type="match status" value="1"/>
</dbReference>
<dbReference type="SUPFAM" id="SSF52540">
    <property type="entry name" value="P-loop containing nucleoside triphosphate hydrolases"/>
    <property type="match status" value="1"/>
</dbReference>
<dbReference type="FunFam" id="1.10.1420.10:FF:000001">
    <property type="entry name" value="DNA mismatch repair protein MutS"/>
    <property type="match status" value="1"/>
</dbReference>
<organism evidence="12 13">
    <name type="scientific">Salinicoccus hispanicus</name>
    <dbReference type="NCBI Taxonomy" id="157225"/>
    <lineage>
        <taxon>Bacteria</taxon>
        <taxon>Bacillati</taxon>
        <taxon>Bacillota</taxon>
        <taxon>Bacilli</taxon>
        <taxon>Bacillales</taxon>
        <taxon>Staphylococcaceae</taxon>
        <taxon>Salinicoccus</taxon>
    </lineage>
</organism>
<dbReference type="InterPro" id="IPR016151">
    <property type="entry name" value="DNA_mismatch_repair_MutS_N"/>
</dbReference>
<keyword evidence="13" id="KW-1185">Reference proteome</keyword>
<evidence type="ECO:0000256" key="4">
    <source>
        <dbReference type="ARBA" id="ARBA00022763"/>
    </source>
</evidence>
<dbReference type="Pfam" id="PF05192">
    <property type="entry name" value="MutS_III"/>
    <property type="match status" value="1"/>
</dbReference>
<dbReference type="InterPro" id="IPR005748">
    <property type="entry name" value="DNA_mismatch_repair_MutS"/>
</dbReference>
<dbReference type="FunFam" id="3.40.1170.10:FF:000001">
    <property type="entry name" value="DNA mismatch repair protein MutS"/>
    <property type="match status" value="1"/>
</dbReference>
<dbReference type="NCBIfam" id="TIGR01070">
    <property type="entry name" value="mutS1"/>
    <property type="match status" value="1"/>
</dbReference>
<comment type="function">
    <text evidence="8 9">This protein is involved in the repair of mismatches in DNA. It is possible that it carries out the mismatch recognition step. This protein has a weak ATPase activity.</text>
</comment>
<evidence type="ECO:0000256" key="7">
    <source>
        <dbReference type="ARBA" id="ARBA00023204"/>
    </source>
</evidence>
<dbReference type="OrthoDB" id="9802448at2"/>
<dbReference type="PIRSF" id="PIRSF037677">
    <property type="entry name" value="DNA_mis_repair_Msh6"/>
    <property type="match status" value="1"/>
</dbReference>
<dbReference type="InterPro" id="IPR007696">
    <property type="entry name" value="DNA_mismatch_repair_MutS_core"/>
</dbReference>
<evidence type="ECO:0000256" key="1">
    <source>
        <dbReference type="ARBA" id="ARBA00006271"/>
    </source>
</evidence>
<evidence type="ECO:0000313" key="13">
    <source>
        <dbReference type="Proteomes" id="UP000436284"/>
    </source>
</evidence>
<dbReference type="Gene3D" id="3.40.50.300">
    <property type="entry name" value="P-loop containing nucleotide triphosphate hydrolases"/>
    <property type="match status" value="1"/>
</dbReference>
<feature type="domain" description="DNA mismatch repair proteins mutS family" evidence="11">
    <location>
        <begin position="673"/>
        <end position="689"/>
    </location>
</feature>
<dbReference type="AlphaFoldDB" id="A0A6N8TW53"/>
<dbReference type="Pfam" id="PF05190">
    <property type="entry name" value="MutS_IV"/>
    <property type="match status" value="1"/>
</dbReference>
<dbReference type="Proteomes" id="UP000436284">
    <property type="component" value="Unassembled WGS sequence"/>
</dbReference>
<comment type="similarity">
    <text evidence="1 9 10">Belongs to the DNA mismatch repair MutS family.</text>
</comment>
<dbReference type="GO" id="GO:0005524">
    <property type="term" value="F:ATP binding"/>
    <property type="evidence" value="ECO:0007669"/>
    <property type="project" value="UniProtKB-UniRule"/>
</dbReference>
<dbReference type="FunFam" id="3.40.50.300:FF:000870">
    <property type="entry name" value="MutS protein homolog 4"/>
    <property type="match status" value="1"/>
</dbReference>
<dbReference type="InterPro" id="IPR000432">
    <property type="entry name" value="DNA_mismatch_repair_MutS_C"/>
</dbReference>
<dbReference type="InterPro" id="IPR007860">
    <property type="entry name" value="DNA_mmatch_repair_MutS_con_dom"/>
</dbReference>
<proteinExistence type="inferred from homology"/>
<dbReference type="NCBIfam" id="NF003810">
    <property type="entry name" value="PRK05399.1"/>
    <property type="match status" value="1"/>
</dbReference>
<evidence type="ECO:0000259" key="11">
    <source>
        <dbReference type="PROSITE" id="PS00486"/>
    </source>
</evidence>
<accession>A0A6N8TW53</accession>
<dbReference type="InterPro" id="IPR036187">
    <property type="entry name" value="DNA_mismatch_repair_MutS_sf"/>
</dbReference>
<dbReference type="InterPro" id="IPR027417">
    <property type="entry name" value="P-loop_NTPase"/>
</dbReference>
<dbReference type="RefSeq" id="WP_160651497.1">
    <property type="nucleotide sequence ID" value="NZ_JBHRWU010000001.1"/>
</dbReference>
<evidence type="ECO:0000313" key="12">
    <source>
        <dbReference type="EMBL" id="MXQ49920.1"/>
    </source>
</evidence>
<dbReference type="SUPFAM" id="SSF53150">
    <property type="entry name" value="DNA repair protein MutS, domain II"/>
    <property type="match status" value="1"/>
</dbReference>
<dbReference type="GO" id="GO:0006298">
    <property type="term" value="P:mismatch repair"/>
    <property type="evidence" value="ECO:0007669"/>
    <property type="project" value="UniProtKB-UniRule"/>
</dbReference>
<name>A0A6N8TW53_9STAP</name>
<dbReference type="InterPro" id="IPR007861">
    <property type="entry name" value="DNA_mismatch_repair_MutS_clamp"/>
</dbReference>
<dbReference type="CDD" id="cd03284">
    <property type="entry name" value="ABC_MutS1"/>
    <property type="match status" value="1"/>
</dbReference>
<dbReference type="SUPFAM" id="SSF48334">
    <property type="entry name" value="DNA repair protein MutS, domain III"/>
    <property type="match status" value="1"/>
</dbReference>
<dbReference type="Gene3D" id="3.30.420.110">
    <property type="entry name" value="MutS, connector domain"/>
    <property type="match status" value="1"/>
</dbReference>
<feature type="binding site" evidence="9">
    <location>
        <begin position="599"/>
        <end position="606"/>
    </location>
    <ligand>
        <name>ATP</name>
        <dbReference type="ChEBI" id="CHEBI:30616"/>
    </ligand>
</feature>
<keyword evidence="7 9" id="KW-0234">DNA repair</keyword>
<evidence type="ECO:0000256" key="3">
    <source>
        <dbReference type="ARBA" id="ARBA00022741"/>
    </source>
</evidence>
<evidence type="ECO:0000256" key="6">
    <source>
        <dbReference type="ARBA" id="ARBA00023125"/>
    </source>
</evidence>
<protein>
    <recommendedName>
        <fullName evidence="2 9">DNA mismatch repair protein MutS</fullName>
    </recommendedName>
</protein>
<dbReference type="Pfam" id="PF05188">
    <property type="entry name" value="MutS_II"/>
    <property type="match status" value="1"/>
</dbReference>
<dbReference type="GO" id="GO:0030983">
    <property type="term" value="F:mismatched DNA binding"/>
    <property type="evidence" value="ECO:0007669"/>
    <property type="project" value="InterPro"/>
</dbReference>
<keyword evidence="6 9" id="KW-0238">DNA-binding</keyword>
<dbReference type="SMART" id="SM00534">
    <property type="entry name" value="MUTSac"/>
    <property type="match status" value="1"/>
</dbReference>
<dbReference type="InterPro" id="IPR017261">
    <property type="entry name" value="DNA_mismatch_repair_MutS/MSH"/>
</dbReference>
<keyword evidence="4 9" id="KW-0227">DNA damage</keyword>
<dbReference type="InterPro" id="IPR036678">
    <property type="entry name" value="MutS_con_dom_sf"/>
</dbReference>
<reference evidence="12 13" key="1">
    <citation type="submission" date="2019-12" db="EMBL/GenBank/DDBJ databases">
        <title>Salinicoccus cyprini sp. nov., isolated from gastro-intestinal tract of mirror carp, Cyprinus carpio var. specularis, collected from Gobind Sagar Reservoir, Himachal Pradesh, India.</title>
        <authorList>
            <person name="Talwar C."/>
            <person name="Singh A.K."/>
            <person name="Lal R."/>
            <person name="Negi R.K."/>
        </authorList>
    </citation>
    <scope>NUCLEOTIDE SEQUENCE [LARGE SCALE GENOMIC DNA]</scope>
    <source>
        <strain evidence="12 13">J-82</strain>
    </source>
</reference>
<evidence type="ECO:0000256" key="2">
    <source>
        <dbReference type="ARBA" id="ARBA00021982"/>
    </source>
</evidence>
<keyword evidence="3 9" id="KW-0547">Nucleotide-binding</keyword>
<dbReference type="SMART" id="SM00533">
    <property type="entry name" value="MUTSd"/>
    <property type="match status" value="1"/>
</dbReference>
<dbReference type="GO" id="GO:0005829">
    <property type="term" value="C:cytosol"/>
    <property type="evidence" value="ECO:0007669"/>
    <property type="project" value="TreeGrafter"/>
</dbReference>
<dbReference type="Pfam" id="PF00488">
    <property type="entry name" value="MutS_V"/>
    <property type="match status" value="1"/>
</dbReference>
<dbReference type="EMBL" id="WUUK01000001">
    <property type="protein sequence ID" value="MXQ49920.1"/>
    <property type="molecule type" value="Genomic_DNA"/>
</dbReference>
<keyword evidence="5 9" id="KW-0067">ATP-binding</keyword>
<sequence>MATVTPMMQQYLNIKEEYPDVLLLYRMGDFYELFYDDAITASKLLEITLTSRDKKKDPIPMCGVPYHSAKGYIERLIDQGYKVAICEQLEDPKQTKGMVKRGVVRVITPGTLIDDFGMDDGRSNYILALDEQGGFFNASYSDISTGEISAFCTDDLTVLKSEIDRIGPREIVIEENIQGILSELYTDPPVNTPFTNDVHHALDYDPAITEGEKRSLDLLISYIRAHNMRDLKHFRTVAKHRIKETMQLNYAALSNLELLESLQTKKAKGSLFWYMNRTETPMGKRKLRKWIERPLLSQEAIGERQNVVAVLLDHFLEREDIRQLLNNVYDIERLVGRLSFGNIDAKDLVQMRDSLAGLPAIQSMLQQIGLLDTPLFKSFDTLQDVHTLLESSLDDTPPKTIREGGIFKEGYNEKLDEYRYLSNNGRIWLNDYIEGERERTGIRNMKIGFNKVFGYYIEISKGNAVNFDADHFEYHRKQTLTNAERFITPELKEMESKLLGAQDESIILEYDLFVELREQMEQFIPRLQTTADIISSLDCLISFATVANEYRLVRPEFSDSTLSIKEGRHPVVEKVIGENTYVPNSLDMDEETFIYLITGPNMSGKSTYMRQTAIISIMAQMGMFVPAEAAILPIFDQIFTRIGASDDLASGKSTFMIEMMEANEALQNATENSLLIFDEIGRGTSTYDGLSLAQSMLEYIHDHIGAKTLFSTHYHEMTRLGNELDHLKNVHVKATEYDGKLIFLHKVKPGPVERSYGIHVARLAELPDEVTKRAHELLKGFEQDGHVVGSAQLSLPLDDTEAAESHPVIDKLKAVDVNEMTPLDAMMKLQELKNELEGEW</sequence>
<dbReference type="HAMAP" id="MF_00096">
    <property type="entry name" value="MutS"/>
    <property type="match status" value="1"/>
</dbReference>
<evidence type="ECO:0000256" key="5">
    <source>
        <dbReference type="ARBA" id="ARBA00022840"/>
    </source>
</evidence>
<evidence type="ECO:0000256" key="8">
    <source>
        <dbReference type="ARBA" id="ARBA00024647"/>
    </source>
</evidence>
<dbReference type="PROSITE" id="PS00486">
    <property type="entry name" value="DNA_MISMATCH_REPAIR_2"/>
    <property type="match status" value="1"/>
</dbReference>
<comment type="caution">
    <text evidence="12">The sequence shown here is derived from an EMBL/GenBank/DDBJ whole genome shotgun (WGS) entry which is preliminary data.</text>
</comment>
<dbReference type="InterPro" id="IPR007695">
    <property type="entry name" value="DNA_mismatch_repair_MutS-lik_N"/>
</dbReference>
<evidence type="ECO:0000256" key="9">
    <source>
        <dbReference type="HAMAP-Rule" id="MF_00096"/>
    </source>
</evidence>
<dbReference type="GO" id="GO:0003684">
    <property type="term" value="F:damaged DNA binding"/>
    <property type="evidence" value="ECO:0007669"/>
    <property type="project" value="UniProtKB-UniRule"/>
</dbReference>